<organism evidence="3 4">
    <name type="scientific">Pseudoduganella ginsengisoli</name>
    <dbReference type="NCBI Taxonomy" id="1462440"/>
    <lineage>
        <taxon>Bacteria</taxon>
        <taxon>Pseudomonadati</taxon>
        <taxon>Pseudomonadota</taxon>
        <taxon>Betaproteobacteria</taxon>
        <taxon>Burkholderiales</taxon>
        <taxon>Oxalobacteraceae</taxon>
        <taxon>Telluria group</taxon>
        <taxon>Pseudoduganella</taxon>
    </lineage>
</organism>
<dbReference type="AlphaFoldDB" id="A0A6L6PZT2"/>
<comment type="caution">
    <text evidence="3">The sequence shown here is derived from an EMBL/GenBank/DDBJ whole genome shotgun (WGS) entry which is preliminary data.</text>
</comment>
<evidence type="ECO:0000313" key="4">
    <source>
        <dbReference type="Proteomes" id="UP000484015"/>
    </source>
</evidence>
<feature type="compositionally biased region" description="Basic and acidic residues" evidence="1">
    <location>
        <begin position="482"/>
        <end position="494"/>
    </location>
</feature>
<name>A0A6L6PZT2_9BURK</name>
<dbReference type="Gene3D" id="1.10.3210.40">
    <property type="match status" value="1"/>
</dbReference>
<dbReference type="RefSeq" id="WP_155439140.1">
    <property type="nucleotide sequence ID" value="NZ_WNLA01000006.1"/>
</dbReference>
<evidence type="ECO:0000256" key="1">
    <source>
        <dbReference type="SAM" id="MobiDB-lite"/>
    </source>
</evidence>
<accession>A0A6L6PZT2</accession>
<evidence type="ECO:0000259" key="2">
    <source>
        <dbReference type="Pfam" id="PF07514"/>
    </source>
</evidence>
<protein>
    <submittedName>
        <fullName evidence="3">Relaxase</fullName>
    </submittedName>
</protein>
<feature type="domain" description="Uncharacterised" evidence="2">
    <location>
        <begin position="40"/>
        <end position="354"/>
    </location>
</feature>
<sequence length="601" mass="64280">MSLANLLKRLRAGATGDVAAPASPKAAPATATAAGIRASGVEELLANHHDVIARIKLCYGCDNATFTADLLEPIRNYAGYVNALPATAGSYHCQAGGMLRIGLEVAFYALQATDSQIFAGRQTISNRVILEPRWRRATFIAGLCSELYRCFGQVRVRDVQGHLWQPYVAPLSAWLRERRCTTFHAQWLAGPERRAPGLFALPMIVPAKTLADLALGNDVIVPNMLASISGLATYHEHNVMDRLVRHAAALVIHRQRSAAGAAGAEESVPVHLARHLVEAMRELVQSDHNWLPNAPRSRLWYGADGLYLVWPNGASDVIRLLADERLPGAPDDASKSLEILVAGGIVSAGNNGACVVRIQPPGAPEPLDAIRIAPPSLLLADVVPPPEPIPQALEVVQAERCSEPRRPEDGAHVRTENASPPQETAPVPMPQRRRPARTQAPEDADAAQLPLPEVPPPPPARLDKSGGVKPGQELAAPQGARPPDDSARQAESPRRAALRAPMRLNRTVARALSAIVSTLCDDKPQCHVIAGVLFVPLASLDWQGVDARQAWRALFDAGMLEPDEDGECVQSQEIDGARVPGVFIGAQFVTGLPVSAASPAT</sequence>
<feature type="compositionally biased region" description="Basic and acidic residues" evidence="1">
    <location>
        <begin position="400"/>
        <end position="415"/>
    </location>
</feature>
<dbReference type="Proteomes" id="UP000484015">
    <property type="component" value="Unassembled WGS sequence"/>
</dbReference>
<dbReference type="OrthoDB" id="6190309at2"/>
<reference evidence="3 4" key="1">
    <citation type="submission" date="2019-11" db="EMBL/GenBank/DDBJ databases">
        <title>Type strains purchased from KCTC, JCM and DSMZ.</title>
        <authorList>
            <person name="Lu H."/>
        </authorList>
    </citation>
    <scope>NUCLEOTIDE SEQUENCE [LARGE SCALE GENOMIC DNA]</scope>
    <source>
        <strain evidence="3 4">KCTC 42409</strain>
    </source>
</reference>
<dbReference type="InterPro" id="IPR011119">
    <property type="entry name" value="Unchr_helicase_relaxase_TraI"/>
</dbReference>
<dbReference type="Pfam" id="PF07514">
    <property type="entry name" value="TraI_2"/>
    <property type="match status" value="1"/>
</dbReference>
<feature type="region of interest" description="Disordered" evidence="1">
    <location>
        <begin position="398"/>
        <end position="496"/>
    </location>
</feature>
<dbReference type="EMBL" id="WNLA01000006">
    <property type="protein sequence ID" value="MTW02746.1"/>
    <property type="molecule type" value="Genomic_DNA"/>
</dbReference>
<evidence type="ECO:0000313" key="3">
    <source>
        <dbReference type="EMBL" id="MTW02746.1"/>
    </source>
</evidence>
<gene>
    <name evidence="3" type="ORF">GM668_11700</name>
</gene>
<dbReference type="NCBIfam" id="NF041494">
    <property type="entry name" value="MobH"/>
    <property type="match status" value="1"/>
</dbReference>
<proteinExistence type="predicted"/>
<keyword evidence="4" id="KW-1185">Reference proteome</keyword>